<proteinExistence type="predicted"/>
<evidence type="ECO:0000313" key="1">
    <source>
        <dbReference type="EMBL" id="MPM69345.1"/>
    </source>
</evidence>
<dbReference type="AlphaFoldDB" id="A0A645BVR4"/>
<comment type="caution">
    <text evidence="1">The sequence shown here is derived from an EMBL/GenBank/DDBJ whole genome shotgun (WGS) entry which is preliminary data.</text>
</comment>
<protein>
    <submittedName>
        <fullName evidence="1">Uncharacterized protein</fullName>
    </submittedName>
</protein>
<dbReference type="EMBL" id="VSSQ01022809">
    <property type="protein sequence ID" value="MPM69345.1"/>
    <property type="molecule type" value="Genomic_DNA"/>
</dbReference>
<organism evidence="1">
    <name type="scientific">bioreactor metagenome</name>
    <dbReference type="NCBI Taxonomy" id="1076179"/>
    <lineage>
        <taxon>unclassified sequences</taxon>
        <taxon>metagenomes</taxon>
        <taxon>ecological metagenomes</taxon>
    </lineage>
</organism>
<gene>
    <name evidence="1" type="ORF">SDC9_116290</name>
</gene>
<name>A0A645BVR4_9ZZZZ</name>
<reference evidence="1" key="1">
    <citation type="submission" date="2019-08" db="EMBL/GenBank/DDBJ databases">
        <authorList>
            <person name="Kucharzyk K."/>
            <person name="Murdoch R.W."/>
            <person name="Higgins S."/>
            <person name="Loffler F."/>
        </authorList>
    </citation>
    <scope>NUCLEOTIDE SEQUENCE</scope>
</reference>
<accession>A0A645BVR4</accession>
<sequence>MFVKIIMIEVILIGRMKFICDKRTHLFDFQLSLIQSNGRAGLNDCIVQISGVVLNNPLFPGNHFCNQDSKLADEPHLYQYVQHIEHAMSEC</sequence>